<comment type="caution">
    <text evidence="6">The sequence shown here is derived from an EMBL/GenBank/DDBJ whole genome shotgun (WGS) entry which is preliminary data.</text>
</comment>
<dbReference type="InterPro" id="IPR038729">
    <property type="entry name" value="Rad50/SbcC_AAA"/>
</dbReference>
<dbReference type="GO" id="GO:0006302">
    <property type="term" value="P:double-strand break repair"/>
    <property type="evidence" value="ECO:0007669"/>
    <property type="project" value="InterPro"/>
</dbReference>
<dbReference type="AlphaFoldDB" id="A0A919QED6"/>
<feature type="coiled-coil region" evidence="4">
    <location>
        <begin position="392"/>
        <end position="419"/>
    </location>
</feature>
<proteinExistence type="inferred from homology"/>
<evidence type="ECO:0000256" key="2">
    <source>
        <dbReference type="ARBA" id="ARBA00011322"/>
    </source>
</evidence>
<evidence type="ECO:0000313" key="6">
    <source>
        <dbReference type="EMBL" id="GIH25830.1"/>
    </source>
</evidence>
<dbReference type="PANTHER" id="PTHR32114:SF2">
    <property type="entry name" value="ABC TRANSPORTER ABCH.3"/>
    <property type="match status" value="1"/>
</dbReference>
<comment type="similarity">
    <text evidence="1">Belongs to the SMC family. SbcC subfamily.</text>
</comment>
<dbReference type="RefSeq" id="WP_204042532.1">
    <property type="nucleotide sequence ID" value="NZ_BOOA01000033.1"/>
</dbReference>
<dbReference type="Gene3D" id="3.40.50.300">
    <property type="entry name" value="P-loop containing nucleotide triphosphate hydrolases"/>
    <property type="match status" value="2"/>
</dbReference>
<comment type="subunit">
    <text evidence="2">Heterodimer of SbcC and SbcD.</text>
</comment>
<evidence type="ECO:0000313" key="7">
    <source>
        <dbReference type="Proteomes" id="UP000640052"/>
    </source>
</evidence>
<feature type="domain" description="Rad50/SbcC-type AAA" evidence="5">
    <location>
        <begin position="5"/>
        <end position="233"/>
    </location>
</feature>
<dbReference type="SUPFAM" id="SSF52540">
    <property type="entry name" value="P-loop containing nucleoside triphosphate hydrolases"/>
    <property type="match status" value="1"/>
</dbReference>
<protein>
    <recommendedName>
        <fullName evidence="3">Nuclease SbcCD subunit C</fullName>
    </recommendedName>
</protein>
<keyword evidence="4" id="KW-0175">Coiled coil</keyword>
<dbReference type="GO" id="GO:0016887">
    <property type="term" value="F:ATP hydrolysis activity"/>
    <property type="evidence" value="ECO:0007669"/>
    <property type="project" value="InterPro"/>
</dbReference>
<feature type="coiled-coil region" evidence="4">
    <location>
        <begin position="212"/>
        <end position="239"/>
    </location>
</feature>
<dbReference type="PANTHER" id="PTHR32114">
    <property type="entry name" value="ABC TRANSPORTER ABCH.3"/>
    <property type="match status" value="1"/>
</dbReference>
<evidence type="ECO:0000256" key="1">
    <source>
        <dbReference type="ARBA" id="ARBA00006930"/>
    </source>
</evidence>
<sequence>MKLISVELENFRPYEGKQRIDFASNSERNVTVIYGTNGGGKTTLLNAFTWGLYGYLSDDVENKDQLINSTVWHSSNEGAQVHASVAIEFEHEGSVYTAKRTVEATKKGPIQPPPHRPQLTLLKRADSGSTEPVHNASGNIRRMLPERLIRFFFVNGERIEGLVKQEAYEQIQDAIKTLLGLEVVERAVVHLPKVEQRLRKLLKADGEIQDKISQITREVDEIDREIEEKKELKDGLYREIQLIGDEVKALNLRLTQLSGAKELQQQRYRLEHRQSVVKETLVAEESARAENLAKHGYLSFISGLPDKIADICEHLRQRGELPAPLKATFIEDLIGEGTCICGTHLPEGSSERARLEEWRSRAGLAEVEAAWNSLKGAIETVADQREQFLGTLTRSDDKIAKLEEESRQLIASLSQVSSDLRGLPTEDVAETEARREELIRVQNDKNRALGDISGRLEVLAASKIEKGELIKKLGIKDESSQRTLRRMDAVQEAKMALGDMLALLSNGVRNRLDGRIRELFNRVSLKNDLPELTPGFQLELWTHINGQRVPATKSTGENMLLSLAFVGALAAEAKIAGSGGAFFEGVGGDFPVVMDAVFGNLDEDYRRAVANFLPELTPQVIVLTSKAQAGSVVEQELRARIGKQYVISMHTTKAEVGGATEEIILNGNSYPYQVIGSDTNGAKLMEVKD</sequence>
<evidence type="ECO:0000256" key="4">
    <source>
        <dbReference type="SAM" id="Coils"/>
    </source>
</evidence>
<name>A0A919QED6_9ACTN</name>
<reference evidence="6" key="1">
    <citation type="submission" date="2021-01" db="EMBL/GenBank/DDBJ databases">
        <title>Whole genome shotgun sequence of Acrocarpospora phusangensis NBRC 108782.</title>
        <authorList>
            <person name="Komaki H."/>
            <person name="Tamura T."/>
        </authorList>
    </citation>
    <scope>NUCLEOTIDE SEQUENCE</scope>
    <source>
        <strain evidence="6">NBRC 108782</strain>
    </source>
</reference>
<dbReference type="InterPro" id="IPR027417">
    <property type="entry name" value="P-loop_NTPase"/>
</dbReference>
<dbReference type="EMBL" id="BOOA01000033">
    <property type="protein sequence ID" value="GIH25830.1"/>
    <property type="molecule type" value="Genomic_DNA"/>
</dbReference>
<evidence type="ECO:0000259" key="5">
    <source>
        <dbReference type="Pfam" id="PF13476"/>
    </source>
</evidence>
<evidence type="ECO:0000256" key="3">
    <source>
        <dbReference type="ARBA" id="ARBA00013368"/>
    </source>
</evidence>
<dbReference type="Pfam" id="PF13476">
    <property type="entry name" value="AAA_23"/>
    <property type="match status" value="1"/>
</dbReference>
<dbReference type="Proteomes" id="UP000640052">
    <property type="component" value="Unassembled WGS sequence"/>
</dbReference>
<keyword evidence="7" id="KW-1185">Reference proteome</keyword>
<organism evidence="6 7">
    <name type="scientific">Acrocarpospora phusangensis</name>
    <dbReference type="NCBI Taxonomy" id="1070424"/>
    <lineage>
        <taxon>Bacteria</taxon>
        <taxon>Bacillati</taxon>
        <taxon>Actinomycetota</taxon>
        <taxon>Actinomycetes</taxon>
        <taxon>Streptosporangiales</taxon>
        <taxon>Streptosporangiaceae</taxon>
        <taxon>Acrocarpospora</taxon>
    </lineage>
</organism>
<gene>
    <name evidence="6" type="ORF">Aph01nite_41400</name>
</gene>
<accession>A0A919QED6</accession>